<organism evidence="1 2">
    <name type="scientific">Thalassomonas haliotis</name>
    <dbReference type="NCBI Taxonomy" id="485448"/>
    <lineage>
        <taxon>Bacteria</taxon>
        <taxon>Pseudomonadati</taxon>
        <taxon>Pseudomonadota</taxon>
        <taxon>Gammaproteobacteria</taxon>
        <taxon>Alteromonadales</taxon>
        <taxon>Colwelliaceae</taxon>
        <taxon>Thalassomonas</taxon>
    </lineage>
</organism>
<gene>
    <name evidence="1" type="ORF">H3N35_20670</name>
</gene>
<evidence type="ECO:0000313" key="2">
    <source>
        <dbReference type="Proteomes" id="UP001215231"/>
    </source>
</evidence>
<keyword evidence="2" id="KW-1185">Reference proteome</keyword>
<dbReference type="Proteomes" id="UP001215231">
    <property type="component" value="Chromosome"/>
</dbReference>
<dbReference type="EMBL" id="CP059693">
    <property type="protein sequence ID" value="WDE10648.1"/>
    <property type="molecule type" value="Genomic_DNA"/>
</dbReference>
<accession>A0ABY7VAP6</accession>
<dbReference type="RefSeq" id="WP_274050694.1">
    <property type="nucleotide sequence ID" value="NZ_CP059693.1"/>
</dbReference>
<proteinExistence type="predicted"/>
<evidence type="ECO:0000313" key="1">
    <source>
        <dbReference type="EMBL" id="WDE10648.1"/>
    </source>
</evidence>
<protein>
    <submittedName>
        <fullName evidence="1">Uncharacterized protein</fullName>
    </submittedName>
</protein>
<reference evidence="1 2" key="1">
    <citation type="journal article" date="2022" name="Mar. Drugs">
        <title>Bioassay-Guided Fractionation Leads to the Detection of Cholic Acid Generated by the Rare Thalassomonas sp.</title>
        <authorList>
            <person name="Pheiffer F."/>
            <person name="Schneider Y.K."/>
            <person name="Hansen E.H."/>
            <person name="Andersen J.H."/>
            <person name="Isaksson J."/>
            <person name="Busche T."/>
            <person name="R C."/>
            <person name="Kalinowski J."/>
            <person name="Zyl L.V."/>
            <person name="Trindade M."/>
        </authorList>
    </citation>
    <scope>NUCLEOTIDE SEQUENCE [LARGE SCALE GENOMIC DNA]</scope>
    <source>
        <strain evidence="1 2">A5K-61T</strain>
    </source>
</reference>
<name>A0ABY7VAP6_9GAMM</name>
<sequence>MIDFEYRLICKALMGDHEALAPLRSQVKYLVAKTRRRQTNRYYVEFELPSEYSKCSDHNESYAALYIEDTFCTIEESNHQFNVKLTKIDGYLRWFEICGDFEFRNDFTVKDVYWCKRNMETNSDELQTPSSERDYEWGFLYAPSCRG</sequence>